<dbReference type="AlphaFoldDB" id="A0ABD3TZP0"/>
<dbReference type="InterPro" id="IPR008547">
    <property type="entry name" value="DUF829_TMEM53"/>
</dbReference>
<proteinExistence type="predicted"/>
<dbReference type="PANTHER" id="PTHR20908">
    <property type="entry name" value="LD15586P"/>
    <property type="match status" value="1"/>
</dbReference>
<dbReference type="EMBL" id="JBJQND010000017">
    <property type="protein sequence ID" value="KAL3842141.1"/>
    <property type="molecule type" value="Genomic_DNA"/>
</dbReference>
<organism evidence="1 2">
    <name type="scientific">Sinanodonta woodiana</name>
    <name type="common">Chinese pond mussel</name>
    <name type="synonym">Anodonta woodiana</name>
    <dbReference type="NCBI Taxonomy" id="1069815"/>
    <lineage>
        <taxon>Eukaryota</taxon>
        <taxon>Metazoa</taxon>
        <taxon>Spiralia</taxon>
        <taxon>Lophotrochozoa</taxon>
        <taxon>Mollusca</taxon>
        <taxon>Bivalvia</taxon>
        <taxon>Autobranchia</taxon>
        <taxon>Heteroconchia</taxon>
        <taxon>Palaeoheterodonta</taxon>
        <taxon>Unionida</taxon>
        <taxon>Unionoidea</taxon>
        <taxon>Unionidae</taxon>
        <taxon>Unioninae</taxon>
        <taxon>Sinanodonta</taxon>
    </lineage>
</organism>
<evidence type="ECO:0000313" key="2">
    <source>
        <dbReference type="Proteomes" id="UP001634394"/>
    </source>
</evidence>
<dbReference type="Gene3D" id="3.40.50.1820">
    <property type="entry name" value="alpha/beta hydrolase"/>
    <property type="match status" value="1"/>
</dbReference>
<evidence type="ECO:0000313" key="1">
    <source>
        <dbReference type="EMBL" id="KAL3842141.1"/>
    </source>
</evidence>
<keyword evidence="2" id="KW-1185">Reference proteome</keyword>
<dbReference type="SUPFAM" id="SSF53474">
    <property type="entry name" value="alpha/beta-Hydrolases"/>
    <property type="match status" value="1"/>
</dbReference>
<dbReference type="Proteomes" id="UP001634394">
    <property type="component" value="Unassembled WGS sequence"/>
</dbReference>
<comment type="caution">
    <text evidence="1">The sequence shown here is derived from an EMBL/GenBank/DDBJ whole genome shotgun (WGS) entry which is preliminary data.</text>
</comment>
<gene>
    <name evidence="1" type="ORF">ACJMK2_020187</name>
</gene>
<dbReference type="InterPro" id="IPR029058">
    <property type="entry name" value="AB_hydrolase_fold"/>
</dbReference>
<dbReference type="Pfam" id="PF05705">
    <property type="entry name" value="DUF829"/>
    <property type="match status" value="1"/>
</dbReference>
<reference evidence="1 2" key="1">
    <citation type="submission" date="2024-11" db="EMBL/GenBank/DDBJ databases">
        <title>Chromosome-level genome assembly of the freshwater bivalve Anodonta woodiana.</title>
        <authorList>
            <person name="Chen X."/>
        </authorList>
    </citation>
    <scope>NUCLEOTIDE SEQUENCE [LARGE SCALE GENOMIC DNA]</scope>
    <source>
        <strain evidence="1">MN2024</strain>
        <tissue evidence="1">Gills</tissue>
    </source>
</reference>
<protein>
    <submittedName>
        <fullName evidence="1">Uncharacterized protein</fullName>
    </submittedName>
</protein>
<dbReference type="PANTHER" id="PTHR20908:SF1">
    <property type="entry name" value="LD15586P"/>
    <property type="match status" value="1"/>
</dbReference>
<name>A0ABD3TZP0_SINWO</name>
<accession>A0ABD3TZP0</accession>
<sequence>MLLCVNTSTTVFLKGWRVSSFSSFIRRMSIAPGVKVKSINSNIQLLEKDGTDTKRSSTKERPLMLLFGWMLAKRKHLNKYGNMYISKGFDVITIQVKPYQILIPTQIQKVIQNVLDLLEQDPKTPRRSVMVHGFSVGAYVYGEMLVKLKNDPDRYDAIQRGLRGQIFDSPVDFDGIPKGFSSALTTNLMIRGIMRKLLEGYLSFFQQSISCHYIRSSNEFKSNDLQLPSLMVYSDSDPVCDPEAIERLGKQWHMRNIQSVTKHFVDSQHVSLFHKHPEEYVETILKFLDDIGLEEHRTEEFEKIESSLKI</sequence>